<keyword evidence="1" id="KW-1133">Transmembrane helix</keyword>
<feature type="transmembrane region" description="Helical" evidence="1">
    <location>
        <begin position="21"/>
        <end position="44"/>
    </location>
</feature>
<evidence type="ECO:0000313" key="4">
    <source>
        <dbReference type="Proteomes" id="UP001597502"/>
    </source>
</evidence>
<dbReference type="RefSeq" id="WP_382392415.1">
    <property type="nucleotide sequence ID" value="NZ_JBHUNA010000013.1"/>
</dbReference>
<evidence type="ECO:0000313" key="3">
    <source>
        <dbReference type="EMBL" id="MFD2760678.1"/>
    </source>
</evidence>
<reference evidence="4" key="1">
    <citation type="journal article" date="2019" name="Int. J. Syst. Evol. Microbiol.">
        <title>The Global Catalogue of Microorganisms (GCM) 10K type strain sequencing project: providing services to taxonomists for standard genome sequencing and annotation.</title>
        <authorList>
            <consortium name="The Broad Institute Genomics Platform"/>
            <consortium name="The Broad Institute Genome Sequencing Center for Infectious Disease"/>
            <person name="Wu L."/>
            <person name="Ma J."/>
        </authorList>
    </citation>
    <scope>NUCLEOTIDE SEQUENCE [LARGE SCALE GENOMIC DNA]</scope>
    <source>
        <strain evidence="4">TISTR 1535</strain>
    </source>
</reference>
<dbReference type="Pfam" id="PF07811">
    <property type="entry name" value="TadE"/>
    <property type="match status" value="1"/>
</dbReference>
<protein>
    <submittedName>
        <fullName evidence="3">TadE/TadG family type IV pilus assembly protein</fullName>
    </submittedName>
</protein>
<dbReference type="Proteomes" id="UP001597502">
    <property type="component" value="Unassembled WGS sequence"/>
</dbReference>
<feature type="domain" description="TadE-like" evidence="2">
    <location>
        <begin position="13"/>
        <end position="52"/>
    </location>
</feature>
<gene>
    <name evidence="3" type="ORF">ACFSUO_06775</name>
</gene>
<sequence>MKLLKRRFKNEDGSATIEFIGILPLALLLLMIIWQFIVGINGVLVTQSAANEYAKVYSITQNAGEASAAANNILSTTGNYLQSQGVSGSSLGSKEFTAEANVEIRLVFLPSELFGYTIPSIPYSATASSRVIE</sequence>
<evidence type="ECO:0000259" key="2">
    <source>
        <dbReference type="Pfam" id="PF07811"/>
    </source>
</evidence>
<keyword evidence="4" id="KW-1185">Reference proteome</keyword>
<dbReference type="InterPro" id="IPR012495">
    <property type="entry name" value="TadE-like_dom"/>
</dbReference>
<proteinExistence type="predicted"/>
<organism evidence="3 4">
    <name type="scientific">Lentibacillus juripiscarius</name>
    <dbReference type="NCBI Taxonomy" id="257446"/>
    <lineage>
        <taxon>Bacteria</taxon>
        <taxon>Bacillati</taxon>
        <taxon>Bacillota</taxon>
        <taxon>Bacilli</taxon>
        <taxon>Bacillales</taxon>
        <taxon>Bacillaceae</taxon>
        <taxon>Lentibacillus</taxon>
    </lineage>
</organism>
<evidence type="ECO:0000256" key="1">
    <source>
        <dbReference type="SAM" id="Phobius"/>
    </source>
</evidence>
<keyword evidence="1" id="KW-0472">Membrane</keyword>
<name>A0ABW5V5V7_9BACI</name>
<dbReference type="EMBL" id="JBHUNA010000013">
    <property type="protein sequence ID" value="MFD2760678.1"/>
    <property type="molecule type" value="Genomic_DNA"/>
</dbReference>
<comment type="caution">
    <text evidence="3">The sequence shown here is derived from an EMBL/GenBank/DDBJ whole genome shotgun (WGS) entry which is preliminary data.</text>
</comment>
<accession>A0ABW5V5V7</accession>
<keyword evidence="1" id="KW-0812">Transmembrane</keyword>